<feature type="domain" description="Glutaredoxin" evidence="2">
    <location>
        <begin position="264"/>
        <end position="332"/>
    </location>
</feature>
<sequence length="429" mass="47754">MGCASSKEKVCHNCKAPYSPGRRSYSIQSRLHRRTTEDSHHLVSLTSSTLGSLRLDPSIRDHIIEDNGNDKVHLDQSSSIDDDKAMSESVGIDKKKSTREQFEMGMIEAKTWSKMIDERIPKIVPTTPIRTPPGEPETINAWEMMEGLEDNSPLIMSTNKFRSFSFHLPFNSSLSLGYDQPTQNVKDKGDALPKPMWLDLADSDSNSNSNDTSIVSEFDPEVIASFRRALEEQLPPDNPFYLHPMGCASDETNAKSVSSGNKVIVYFTSLRGVRKTYEDCCHVRVILKGLSVKIDERDVSMDSGFKEELKGLLGDKYDGIGLPRVFIGTNYIGGAEEIRQLHEEGKLEKILECCETVDDWGGVGNGCGNICEACGDVRFVPCEMCSGSCKIYYETEYGDDDGGVEHECGFHKCPHCNENGLRRCPICCD</sequence>
<evidence type="ECO:0000256" key="1">
    <source>
        <dbReference type="SAM" id="MobiDB-lite"/>
    </source>
</evidence>
<dbReference type="EMBL" id="KV005707">
    <property type="protein sequence ID" value="KZV33634.1"/>
    <property type="molecule type" value="Genomic_DNA"/>
</dbReference>
<protein>
    <recommendedName>
        <fullName evidence="2">Glutaredoxin domain-containing protein</fullName>
    </recommendedName>
</protein>
<name>A0A2Z7BGX2_9LAMI</name>
<dbReference type="PANTHER" id="PTHR45669">
    <property type="entry name" value="GLUTAREDOXIN DOMAIN-CONTAINING CYSTEINE-RICH PROTEIN CG12206-RELATED"/>
    <property type="match status" value="1"/>
</dbReference>
<dbReference type="OrthoDB" id="423313at2759"/>
<dbReference type="InterPro" id="IPR036249">
    <property type="entry name" value="Thioredoxin-like_sf"/>
</dbReference>
<evidence type="ECO:0000259" key="2">
    <source>
        <dbReference type="Pfam" id="PF00462"/>
    </source>
</evidence>
<accession>A0A2Z7BGX2</accession>
<organism evidence="3 4">
    <name type="scientific">Dorcoceras hygrometricum</name>
    <dbReference type="NCBI Taxonomy" id="472368"/>
    <lineage>
        <taxon>Eukaryota</taxon>
        <taxon>Viridiplantae</taxon>
        <taxon>Streptophyta</taxon>
        <taxon>Embryophyta</taxon>
        <taxon>Tracheophyta</taxon>
        <taxon>Spermatophyta</taxon>
        <taxon>Magnoliopsida</taxon>
        <taxon>eudicotyledons</taxon>
        <taxon>Gunneridae</taxon>
        <taxon>Pentapetalae</taxon>
        <taxon>asterids</taxon>
        <taxon>lamiids</taxon>
        <taxon>Lamiales</taxon>
        <taxon>Gesneriaceae</taxon>
        <taxon>Didymocarpoideae</taxon>
        <taxon>Trichosporeae</taxon>
        <taxon>Loxocarpinae</taxon>
        <taxon>Dorcoceras</taxon>
    </lineage>
</organism>
<dbReference type="Pfam" id="PF00462">
    <property type="entry name" value="Glutaredoxin"/>
    <property type="match status" value="1"/>
</dbReference>
<dbReference type="FunFam" id="3.40.30.10:FF:000273">
    <property type="entry name" value="Glutaredoxin family protein"/>
    <property type="match status" value="1"/>
</dbReference>
<dbReference type="AlphaFoldDB" id="A0A2Z7BGX2"/>
<dbReference type="PROSITE" id="PS51354">
    <property type="entry name" value="GLUTAREDOXIN_2"/>
    <property type="match status" value="1"/>
</dbReference>
<proteinExistence type="predicted"/>
<dbReference type="PANTHER" id="PTHR45669:SF30">
    <property type="entry name" value="OS04G0641300 PROTEIN"/>
    <property type="match status" value="1"/>
</dbReference>
<feature type="region of interest" description="Disordered" evidence="1">
    <location>
        <begin position="67"/>
        <end position="92"/>
    </location>
</feature>
<evidence type="ECO:0000313" key="3">
    <source>
        <dbReference type="EMBL" id="KZV33634.1"/>
    </source>
</evidence>
<dbReference type="CDD" id="cd03031">
    <property type="entry name" value="GRX_GRX_like"/>
    <property type="match status" value="1"/>
</dbReference>
<gene>
    <name evidence="3" type="ORF">F511_12333</name>
</gene>
<dbReference type="Pfam" id="PF23733">
    <property type="entry name" value="GRXCR1-2_C"/>
    <property type="match status" value="1"/>
</dbReference>
<feature type="compositionally biased region" description="Basic and acidic residues" evidence="1">
    <location>
        <begin position="81"/>
        <end position="92"/>
    </location>
</feature>
<reference evidence="3 4" key="1">
    <citation type="journal article" date="2015" name="Proc. Natl. Acad. Sci. U.S.A.">
        <title>The resurrection genome of Boea hygrometrica: A blueprint for survival of dehydration.</title>
        <authorList>
            <person name="Xiao L."/>
            <person name="Yang G."/>
            <person name="Zhang L."/>
            <person name="Yang X."/>
            <person name="Zhao S."/>
            <person name="Ji Z."/>
            <person name="Zhou Q."/>
            <person name="Hu M."/>
            <person name="Wang Y."/>
            <person name="Chen M."/>
            <person name="Xu Y."/>
            <person name="Jin H."/>
            <person name="Xiao X."/>
            <person name="Hu G."/>
            <person name="Bao F."/>
            <person name="Hu Y."/>
            <person name="Wan P."/>
            <person name="Li L."/>
            <person name="Deng X."/>
            <person name="Kuang T."/>
            <person name="Xiang C."/>
            <person name="Zhu J.K."/>
            <person name="Oliver M.J."/>
            <person name="He Y."/>
        </authorList>
    </citation>
    <scope>NUCLEOTIDE SEQUENCE [LARGE SCALE GENOMIC DNA]</scope>
    <source>
        <strain evidence="4">cv. XS01</strain>
    </source>
</reference>
<dbReference type="InterPro" id="IPR002109">
    <property type="entry name" value="Glutaredoxin"/>
</dbReference>
<dbReference type="Gene3D" id="3.40.30.10">
    <property type="entry name" value="Glutaredoxin"/>
    <property type="match status" value="1"/>
</dbReference>
<keyword evidence="4" id="KW-1185">Reference proteome</keyword>
<evidence type="ECO:0000313" key="4">
    <source>
        <dbReference type="Proteomes" id="UP000250235"/>
    </source>
</evidence>
<dbReference type="SUPFAM" id="SSF52833">
    <property type="entry name" value="Thioredoxin-like"/>
    <property type="match status" value="1"/>
</dbReference>
<dbReference type="Proteomes" id="UP000250235">
    <property type="component" value="Unassembled WGS sequence"/>
</dbReference>